<reference evidence="1 2" key="1">
    <citation type="journal article" date="2019" name="Int. J. Syst. Evol. Microbiol.">
        <title>The Global Catalogue of Microorganisms (GCM) 10K type strain sequencing project: providing services to taxonomists for standard genome sequencing and annotation.</title>
        <authorList>
            <consortium name="The Broad Institute Genomics Platform"/>
            <consortium name="The Broad Institute Genome Sequencing Center for Infectious Disease"/>
            <person name="Wu L."/>
            <person name="Ma J."/>
        </authorList>
    </citation>
    <scope>NUCLEOTIDE SEQUENCE [LARGE SCALE GENOMIC DNA]</scope>
    <source>
        <strain evidence="1 2">JCM 16009</strain>
    </source>
</reference>
<accession>A0ABN2MUA3</accession>
<keyword evidence="2" id="KW-1185">Reference proteome</keyword>
<evidence type="ECO:0000313" key="1">
    <source>
        <dbReference type="EMBL" id="GAA1838414.1"/>
    </source>
</evidence>
<dbReference type="RefSeq" id="WP_344414152.1">
    <property type="nucleotide sequence ID" value="NZ_BAAAQK010000004.1"/>
</dbReference>
<organism evidence="1 2">
    <name type="scientific">Pseudonocardia ailaonensis</name>
    <dbReference type="NCBI Taxonomy" id="367279"/>
    <lineage>
        <taxon>Bacteria</taxon>
        <taxon>Bacillati</taxon>
        <taxon>Actinomycetota</taxon>
        <taxon>Actinomycetes</taxon>
        <taxon>Pseudonocardiales</taxon>
        <taxon>Pseudonocardiaceae</taxon>
        <taxon>Pseudonocardia</taxon>
    </lineage>
</organism>
<proteinExistence type="predicted"/>
<gene>
    <name evidence="1" type="ORF">GCM10009836_16690</name>
</gene>
<name>A0ABN2MUA3_9PSEU</name>
<comment type="caution">
    <text evidence="1">The sequence shown here is derived from an EMBL/GenBank/DDBJ whole genome shotgun (WGS) entry which is preliminary data.</text>
</comment>
<dbReference type="Proteomes" id="UP001500449">
    <property type="component" value="Unassembled WGS sequence"/>
</dbReference>
<protein>
    <submittedName>
        <fullName evidence="1">Uncharacterized protein</fullName>
    </submittedName>
</protein>
<evidence type="ECO:0000313" key="2">
    <source>
        <dbReference type="Proteomes" id="UP001500449"/>
    </source>
</evidence>
<dbReference type="EMBL" id="BAAAQK010000004">
    <property type="protein sequence ID" value="GAA1838414.1"/>
    <property type="molecule type" value="Genomic_DNA"/>
</dbReference>
<sequence>MLDPKPTIDLDDVDSGHWEDILVVAIDPGGTPFGTVSPDPS</sequence>